<evidence type="ECO:0000313" key="2">
    <source>
        <dbReference type="EMBL" id="UOA13906.1"/>
    </source>
</evidence>
<name>A0ABY3ZH84_9RHOB</name>
<reference evidence="3" key="1">
    <citation type="journal article" date="2022" name="Microorganisms">
        <title>Beyond the ABCs#Discovery of Three New Plasmid Types in Rhodobacterales (RepQ, RepY, RepW).</title>
        <authorList>
            <person name="Freese H.M."/>
            <person name="Ringel V."/>
            <person name="Overmann J."/>
            <person name="Petersen J."/>
        </authorList>
    </citation>
    <scope>NUCLEOTIDE SEQUENCE [LARGE SCALE GENOMIC DNA]</scope>
    <source>
        <strain evidence="3">DSM 109990</strain>
    </source>
</reference>
<keyword evidence="3" id="KW-1185">Reference proteome</keyword>
<dbReference type="Proteomes" id="UP000831019">
    <property type="component" value="Chromosome"/>
</dbReference>
<feature type="transmembrane region" description="Helical" evidence="1">
    <location>
        <begin position="20"/>
        <end position="39"/>
    </location>
</feature>
<sequence>MKLLGKLQCFYQDEEGSQTIAFLVLLPLLVWSIMAMLTFTDAFRVRGMATDATAVIADSLSRQTTPIDMDDLRGFQAVGERLTGYQVALRVTQVRCVRDCADLNGRTLRVDFSRGIDLDSLGNQDFTAGESRQRVPLMAEGDRLVLVETSFTHEPIAQIGLEGREVSVSHATRMRFSPQLCWEQCTVS</sequence>
<keyword evidence="1" id="KW-0472">Membrane</keyword>
<proteinExistence type="predicted"/>
<protein>
    <recommendedName>
        <fullName evidence="4">Flp pilus assembly protein TadG</fullName>
    </recommendedName>
</protein>
<keyword evidence="1" id="KW-0812">Transmembrane</keyword>
<evidence type="ECO:0008006" key="4">
    <source>
        <dbReference type="Google" id="ProtNLM"/>
    </source>
</evidence>
<dbReference type="RefSeq" id="WP_243262384.1">
    <property type="nucleotide sequence ID" value="NZ_CAXAXN010000001.1"/>
</dbReference>
<evidence type="ECO:0000313" key="3">
    <source>
        <dbReference type="Proteomes" id="UP000831019"/>
    </source>
</evidence>
<dbReference type="EMBL" id="CP085144">
    <property type="protein sequence ID" value="UOA13906.1"/>
    <property type="molecule type" value="Genomic_DNA"/>
</dbReference>
<keyword evidence="1" id="KW-1133">Transmembrane helix</keyword>
<accession>A0ABY3ZH84</accession>
<organism evidence="2 3">
    <name type="scientific">Sulfitobacter dubius</name>
    <dbReference type="NCBI Taxonomy" id="218673"/>
    <lineage>
        <taxon>Bacteria</taxon>
        <taxon>Pseudomonadati</taxon>
        <taxon>Pseudomonadota</taxon>
        <taxon>Alphaproteobacteria</taxon>
        <taxon>Rhodobacterales</taxon>
        <taxon>Roseobacteraceae</taxon>
        <taxon>Sulfitobacter</taxon>
    </lineage>
</organism>
<gene>
    <name evidence="2" type="ORF">DSM109990_00699</name>
</gene>
<evidence type="ECO:0000256" key="1">
    <source>
        <dbReference type="SAM" id="Phobius"/>
    </source>
</evidence>